<comment type="caution">
    <text evidence="8">The sequence shown here is derived from an EMBL/GenBank/DDBJ whole genome shotgun (WGS) entry which is preliminary data.</text>
</comment>
<keyword evidence="2" id="KW-0560">Oxidoreductase</keyword>
<gene>
    <name evidence="8" type="ORF">CVT26_010195</name>
</gene>
<dbReference type="Pfam" id="PF22725">
    <property type="entry name" value="GFO_IDH_MocA_C3"/>
    <property type="match status" value="1"/>
</dbReference>
<evidence type="ECO:0000256" key="4">
    <source>
        <dbReference type="ARBA" id="ARBA00042988"/>
    </source>
</evidence>
<evidence type="ECO:0000313" key="8">
    <source>
        <dbReference type="EMBL" id="PPQ76371.1"/>
    </source>
</evidence>
<dbReference type="PANTHER" id="PTHR22604">
    <property type="entry name" value="OXIDOREDUCTASES"/>
    <property type="match status" value="1"/>
</dbReference>
<dbReference type="InterPro" id="IPR000683">
    <property type="entry name" value="Gfo/Idh/MocA-like_OxRdtase_N"/>
</dbReference>
<name>A0A409WD07_9AGAR</name>
<dbReference type="GO" id="GO:0000166">
    <property type="term" value="F:nucleotide binding"/>
    <property type="evidence" value="ECO:0007669"/>
    <property type="project" value="InterPro"/>
</dbReference>
<evidence type="ECO:0000259" key="7">
    <source>
        <dbReference type="Pfam" id="PF22725"/>
    </source>
</evidence>
<sequence>MIDLIARNLKLKNPPIVEKDERPWRFGILGAARIGPAAMIRPARSHPRAVVTAVAARDKEKAKAYAKEHLIPLVLDSYADLVKSSEIDVVYNALPNGLHYEWTMRALEAGKHVLLEKPCTSNAKEAKAIFKYAQQKNLIVMEAYHHRFYPALHRVKEIVDSGELGKVQSIYSDLCLTAGTILVKDDFRWYYDLAGGATMDLGVYTLLSSRYITSADPVEITEATSSPYAKDSRIDRAMVTKFAFPSGVTAETLVDIAIPPSFGFIPTPPRNSLTVKCEHGEIKYLGAAMPHLFHSINVKPSKGPSRTEKVYKPKDGPGEEWWSSYRYMLESFIDKLDGKEPKTWISPEESITQMEWIDATYLKAGLPLRPTSKYVPEGGETL</sequence>
<dbReference type="PANTHER" id="PTHR22604:SF105">
    <property type="entry name" value="TRANS-1,2-DIHYDROBENZENE-1,2-DIOL DEHYDROGENASE"/>
    <property type="match status" value="1"/>
</dbReference>
<keyword evidence="9" id="KW-1185">Reference proteome</keyword>
<proteinExistence type="inferred from homology"/>
<protein>
    <recommendedName>
        <fullName evidence="3">D-xylose 1-dehydrogenase (NADP(+), D-xylono-1,5-lactone-forming)</fullName>
        <ecNumber evidence="3">1.1.1.179</ecNumber>
    </recommendedName>
    <alternativeName>
        <fullName evidence="4">D-xylose-NADP dehydrogenase</fullName>
    </alternativeName>
</protein>
<dbReference type="InterPro" id="IPR055170">
    <property type="entry name" value="GFO_IDH_MocA-like_dom"/>
</dbReference>
<comment type="catalytic activity">
    <reaction evidence="5">
        <text>D-xylose + NADP(+) = D-xylono-1,5-lactone + NADPH + H(+)</text>
        <dbReference type="Rhea" id="RHEA:22000"/>
        <dbReference type="ChEBI" id="CHEBI:15378"/>
        <dbReference type="ChEBI" id="CHEBI:15867"/>
        <dbReference type="ChEBI" id="CHEBI:53455"/>
        <dbReference type="ChEBI" id="CHEBI:57783"/>
        <dbReference type="ChEBI" id="CHEBI:58349"/>
        <dbReference type="EC" id="1.1.1.179"/>
    </reaction>
</comment>
<dbReference type="SUPFAM" id="SSF51735">
    <property type="entry name" value="NAD(P)-binding Rossmann-fold domains"/>
    <property type="match status" value="1"/>
</dbReference>
<evidence type="ECO:0000256" key="2">
    <source>
        <dbReference type="ARBA" id="ARBA00023002"/>
    </source>
</evidence>
<dbReference type="Proteomes" id="UP000284706">
    <property type="component" value="Unassembled WGS sequence"/>
</dbReference>
<dbReference type="InterPro" id="IPR050984">
    <property type="entry name" value="Gfo/Idh/MocA_domain"/>
</dbReference>
<accession>A0A409WD07</accession>
<dbReference type="STRING" id="231916.A0A409WD07"/>
<dbReference type="InParanoid" id="A0A409WD07"/>
<feature type="domain" description="Gfo/Idh/MocA-like oxidoreductase N-terminal" evidence="6">
    <location>
        <begin position="25"/>
        <end position="143"/>
    </location>
</feature>
<dbReference type="Gene3D" id="3.30.360.10">
    <property type="entry name" value="Dihydrodipicolinate Reductase, domain 2"/>
    <property type="match status" value="1"/>
</dbReference>
<dbReference type="SUPFAM" id="SSF55347">
    <property type="entry name" value="Glyceraldehyde-3-phosphate dehydrogenase-like, C-terminal domain"/>
    <property type="match status" value="1"/>
</dbReference>
<organism evidence="8 9">
    <name type="scientific">Gymnopilus dilepis</name>
    <dbReference type="NCBI Taxonomy" id="231916"/>
    <lineage>
        <taxon>Eukaryota</taxon>
        <taxon>Fungi</taxon>
        <taxon>Dikarya</taxon>
        <taxon>Basidiomycota</taxon>
        <taxon>Agaricomycotina</taxon>
        <taxon>Agaricomycetes</taxon>
        <taxon>Agaricomycetidae</taxon>
        <taxon>Agaricales</taxon>
        <taxon>Agaricineae</taxon>
        <taxon>Hymenogastraceae</taxon>
        <taxon>Gymnopilus</taxon>
    </lineage>
</organism>
<dbReference type="Gene3D" id="3.40.50.720">
    <property type="entry name" value="NAD(P)-binding Rossmann-like Domain"/>
    <property type="match status" value="1"/>
</dbReference>
<dbReference type="Pfam" id="PF01408">
    <property type="entry name" value="GFO_IDH_MocA"/>
    <property type="match status" value="1"/>
</dbReference>
<evidence type="ECO:0000259" key="6">
    <source>
        <dbReference type="Pfam" id="PF01408"/>
    </source>
</evidence>
<dbReference type="EC" id="1.1.1.179" evidence="3"/>
<dbReference type="AlphaFoldDB" id="A0A409WD07"/>
<dbReference type="GO" id="GO:0047837">
    <property type="term" value="F:D-xylose 1-dehydrogenase (NADP+) activity"/>
    <property type="evidence" value="ECO:0007669"/>
    <property type="project" value="UniProtKB-EC"/>
</dbReference>
<dbReference type="OrthoDB" id="64915at2759"/>
<comment type="similarity">
    <text evidence="1">Belongs to the Gfo/Idh/MocA family.</text>
</comment>
<dbReference type="FunCoup" id="A0A409WD07">
    <property type="interactions" value="21"/>
</dbReference>
<evidence type="ECO:0000256" key="5">
    <source>
        <dbReference type="ARBA" id="ARBA00049233"/>
    </source>
</evidence>
<evidence type="ECO:0000313" key="9">
    <source>
        <dbReference type="Proteomes" id="UP000284706"/>
    </source>
</evidence>
<evidence type="ECO:0000256" key="3">
    <source>
        <dbReference type="ARBA" id="ARBA00038984"/>
    </source>
</evidence>
<feature type="domain" description="GFO/IDH/MocA-like oxidoreductase" evidence="7">
    <location>
        <begin position="154"/>
        <end position="282"/>
    </location>
</feature>
<evidence type="ECO:0000256" key="1">
    <source>
        <dbReference type="ARBA" id="ARBA00010928"/>
    </source>
</evidence>
<reference evidence="8 9" key="1">
    <citation type="journal article" date="2018" name="Evol. Lett.">
        <title>Horizontal gene cluster transfer increased hallucinogenic mushroom diversity.</title>
        <authorList>
            <person name="Reynolds H.T."/>
            <person name="Vijayakumar V."/>
            <person name="Gluck-Thaler E."/>
            <person name="Korotkin H.B."/>
            <person name="Matheny P.B."/>
            <person name="Slot J.C."/>
        </authorList>
    </citation>
    <scope>NUCLEOTIDE SEQUENCE [LARGE SCALE GENOMIC DNA]</scope>
    <source>
        <strain evidence="8 9">SRW20</strain>
    </source>
</reference>
<dbReference type="EMBL" id="NHYE01005167">
    <property type="protein sequence ID" value="PPQ76371.1"/>
    <property type="molecule type" value="Genomic_DNA"/>
</dbReference>
<dbReference type="InterPro" id="IPR036291">
    <property type="entry name" value="NAD(P)-bd_dom_sf"/>
</dbReference>